<reference evidence="1 2" key="1">
    <citation type="submission" date="2020-11" db="EMBL/GenBank/DDBJ databases">
        <authorList>
            <person name="Peeters C."/>
        </authorList>
    </citation>
    <scope>NUCLEOTIDE SEQUENCE [LARGE SCALE GENOMIC DNA]</scope>
    <source>
        <strain evidence="1 2">LMG 7974</strain>
    </source>
</reference>
<proteinExistence type="predicted"/>
<keyword evidence="2" id="KW-1185">Reference proteome</keyword>
<protein>
    <submittedName>
        <fullName evidence="1">Uncharacterized protein</fullName>
    </submittedName>
</protein>
<dbReference type="RefSeq" id="WP_229933400.1">
    <property type="nucleotide sequence ID" value="NZ_CAJHOF010000018.1"/>
</dbReference>
<evidence type="ECO:0000313" key="2">
    <source>
        <dbReference type="Proteomes" id="UP000789803"/>
    </source>
</evidence>
<sequence length="81" mass="9775">MIKNINEITEIMLKCKHCKTRIVFDINERKRSFSVCPNCANRFFDSDVKLLDDFDDVMYRLKHIKELEISFICDKKDNNER</sequence>
<dbReference type="EMBL" id="CAJHOF010000018">
    <property type="protein sequence ID" value="CAD7289544.1"/>
    <property type="molecule type" value="Genomic_DNA"/>
</dbReference>
<evidence type="ECO:0000313" key="1">
    <source>
        <dbReference type="EMBL" id="CAD7289544.1"/>
    </source>
</evidence>
<comment type="caution">
    <text evidence="1">The sequence shown here is derived from an EMBL/GenBank/DDBJ whole genome shotgun (WGS) entry which is preliminary data.</text>
</comment>
<name>A0ABN7KBN5_9BACT</name>
<gene>
    <name evidence="1" type="ORF">LMG7974_01621</name>
</gene>
<dbReference type="Proteomes" id="UP000789803">
    <property type="component" value="Unassembled WGS sequence"/>
</dbReference>
<accession>A0ABN7KBN5</accession>
<organism evidence="1 2">
    <name type="scientific">Campylobacter majalis</name>
    <dbReference type="NCBI Taxonomy" id="2790656"/>
    <lineage>
        <taxon>Bacteria</taxon>
        <taxon>Pseudomonadati</taxon>
        <taxon>Campylobacterota</taxon>
        <taxon>Epsilonproteobacteria</taxon>
        <taxon>Campylobacterales</taxon>
        <taxon>Campylobacteraceae</taxon>
        <taxon>Campylobacter</taxon>
    </lineage>
</organism>